<feature type="compositionally biased region" description="Low complexity" evidence="1">
    <location>
        <begin position="844"/>
        <end position="853"/>
    </location>
</feature>
<accession>A0A9P9AS87</accession>
<keyword evidence="2" id="KW-0472">Membrane</keyword>
<dbReference type="PANTHER" id="PTHR35041:SF3">
    <property type="entry name" value="FORMYLMETHIONINE DEFORMYLASE-LIKE PROTEIN"/>
    <property type="match status" value="1"/>
</dbReference>
<evidence type="ECO:0008006" key="5">
    <source>
        <dbReference type="Google" id="ProtNLM"/>
    </source>
</evidence>
<feature type="compositionally biased region" description="Polar residues" evidence="1">
    <location>
        <begin position="64"/>
        <end position="75"/>
    </location>
</feature>
<feature type="transmembrane region" description="Helical" evidence="2">
    <location>
        <begin position="201"/>
        <end position="218"/>
    </location>
</feature>
<reference evidence="3 4" key="1">
    <citation type="journal article" date="2021" name="Nat. Commun.">
        <title>Genetic determinants of endophytism in the Arabidopsis root mycobiome.</title>
        <authorList>
            <person name="Mesny F."/>
            <person name="Miyauchi S."/>
            <person name="Thiergart T."/>
            <person name="Pickel B."/>
            <person name="Atanasova L."/>
            <person name="Karlsson M."/>
            <person name="Huettel B."/>
            <person name="Barry K.W."/>
            <person name="Haridas S."/>
            <person name="Chen C."/>
            <person name="Bauer D."/>
            <person name="Andreopoulos W."/>
            <person name="Pangilinan J."/>
            <person name="LaButti K."/>
            <person name="Riley R."/>
            <person name="Lipzen A."/>
            <person name="Clum A."/>
            <person name="Drula E."/>
            <person name="Henrissat B."/>
            <person name="Kohler A."/>
            <person name="Grigoriev I.V."/>
            <person name="Martin F.M."/>
            <person name="Hacquard S."/>
        </authorList>
    </citation>
    <scope>NUCLEOTIDE SEQUENCE [LARGE SCALE GENOMIC DNA]</scope>
    <source>
        <strain evidence="3 4">MPI-CAGE-CH-0241</strain>
    </source>
</reference>
<evidence type="ECO:0000256" key="2">
    <source>
        <dbReference type="SAM" id="Phobius"/>
    </source>
</evidence>
<feature type="transmembrane region" description="Helical" evidence="2">
    <location>
        <begin position="260"/>
        <end position="278"/>
    </location>
</feature>
<keyword evidence="2" id="KW-1133">Transmembrane helix</keyword>
<evidence type="ECO:0000256" key="1">
    <source>
        <dbReference type="SAM" id="MobiDB-lite"/>
    </source>
</evidence>
<dbReference type="AlphaFoldDB" id="A0A9P9AS87"/>
<feature type="region of interest" description="Disordered" evidence="1">
    <location>
        <begin position="1"/>
        <end position="123"/>
    </location>
</feature>
<feature type="transmembrane region" description="Helical" evidence="2">
    <location>
        <begin position="161"/>
        <end position="181"/>
    </location>
</feature>
<dbReference type="Proteomes" id="UP000777438">
    <property type="component" value="Unassembled WGS sequence"/>
</dbReference>
<keyword evidence="4" id="KW-1185">Reference proteome</keyword>
<feature type="region of interest" description="Disordered" evidence="1">
    <location>
        <begin position="788"/>
        <end position="878"/>
    </location>
</feature>
<feature type="transmembrane region" description="Helical" evidence="2">
    <location>
        <begin position="687"/>
        <end position="708"/>
    </location>
</feature>
<organism evidence="3 4">
    <name type="scientific">Thelonectria olida</name>
    <dbReference type="NCBI Taxonomy" id="1576542"/>
    <lineage>
        <taxon>Eukaryota</taxon>
        <taxon>Fungi</taxon>
        <taxon>Dikarya</taxon>
        <taxon>Ascomycota</taxon>
        <taxon>Pezizomycotina</taxon>
        <taxon>Sordariomycetes</taxon>
        <taxon>Hypocreomycetidae</taxon>
        <taxon>Hypocreales</taxon>
        <taxon>Nectriaceae</taxon>
        <taxon>Thelonectria</taxon>
    </lineage>
</organism>
<dbReference type="PANTHER" id="PTHR35041">
    <property type="entry name" value="MEDIATOR OF RNA POLYMERASE II TRANSCRIPTION SUBUNIT 1"/>
    <property type="match status" value="1"/>
</dbReference>
<evidence type="ECO:0000313" key="3">
    <source>
        <dbReference type="EMBL" id="KAH6892424.1"/>
    </source>
</evidence>
<name>A0A9P9AS87_9HYPO</name>
<sequence length="878" mass="97653">MEPPLNHNPADWRPTRQVSHHQPPAASHNPADAISPPTSPETPQLVFNNSRAPPPDVAGLGFSGQYSNPGHTGPSTPGYFPPVQRNPADTGYDSTPPTPWGAFPQTPSPRYGFHNRGDSQNDLLDPFQQEASRQNGQYPRRNPNLFVRAWVFYQRSWTQSWTMGFFLFCGIMFAIGHHLFYAGLDGQLARDQMRKRRYGTALAFLAKASLVTAVILAFRQRAWMMVRRKILSLGAVDSLFAAAEDLSALFNWEALRRAKLAMLLAAYIWCTPLIIILTSETLTVVPTRHEENTTCLSVRTLNFSHEETMDWRAGVMLGGIYENSVSLWNTTMPDGKAGDPDWFDYWTESSQQFKTVAYRAAYLQKPVMKKHSPAEICSSGWNCSYVINFVGPGYQCTELAKGVGKSTKKLNGQLPRFNTSDILPEGGFSYIAITDEGEYPAQLADVEPGGAPKHLKKPYSTEFGAFKTEPIVWVGYAQVEDLSKLQPVNRTTEGWNTSYVPTIFGCEHHEMNYTVELNYTNGMQNYEILKKKSLGRIIDTRFVRGKKDNSDGSWDNVTATPSENFVLARDIENYRRTAAYHSIGKQMRRFINGTISMPYYIANTDLISTRLNSLPNYLPVDDFQNEVEAFYEEIILSMLSNPSFISVSWASDPSSPSGPLVGDNSTRYKCKRSRIVNTYKYHFTELWIVYSISIAMAIGAVVAGWLAIRELGSMRDTKFSSIVAATRAQSLNRVRWDQEKDIKSLKVGFGLVPGYSGEKTHGFGFEGDVTQDKPKIFRSPALQMMDWGSQSVRRRSRQSGFFEHPGTPGAPGGSYEAVDGGHSPGHLGVTSPPPIQVDHGDTGYSSQTTYSQTAYGGGGQPGGDGHHTGSYGGQQRQA</sequence>
<comment type="caution">
    <text evidence="3">The sequence shown here is derived from an EMBL/GenBank/DDBJ whole genome shotgun (WGS) entry which is preliminary data.</text>
</comment>
<protein>
    <recommendedName>
        <fullName evidence="5">Formylmethionine deformylase-like protein</fullName>
    </recommendedName>
</protein>
<feature type="compositionally biased region" description="Polar residues" evidence="1">
    <location>
        <begin position="41"/>
        <end position="51"/>
    </location>
</feature>
<evidence type="ECO:0000313" key="4">
    <source>
        <dbReference type="Proteomes" id="UP000777438"/>
    </source>
</evidence>
<dbReference type="OrthoDB" id="5340195at2759"/>
<gene>
    <name evidence="3" type="ORF">B0T10DRAFT_483755</name>
</gene>
<proteinExistence type="predicted"/>
<dbReference type="EMBL" id="JAGPYM010000007">
    <property type="protein sequence ID" value="KAH6892424.1"/>
    <property type="molecule type" value="Genomic_DNA"/>
</dbReference>
<keyword evidence="2" id="KW-0812">Transmembrane</keyword>